<keyword evidence="6" id="KW-0560">Oxidoreductase</keyword>
<dbReference type="InterPro" id="IPR018168">
    <property type="entry name" value="Ubi_Hdrlase_CS"/>
</dbReference>
<dbReference type="SUPFAM" id="SSF51905">
    <property type="entry name" value="FAD/NAD(P)-binding domain"/>
    <property type="match status" value="1"/>
</dbReference>
<comment type="similarity">
    <text evidence="3">Belongs to the UbiH/COQ6 family.</text>
</comment>
<protein>
    <submittedName>
        <fullName evidence="10">2-octaprenyl-3-methyl-6-methoxy-1,4-benzoquinol hydroxylase</fullName>
    </submittedName>
</protein>
<dbReference type="GO" id="GO:0071949">
    <property type="term" value="F:FAD binding"/>
    <property type="evidence" value="ECO:0007669"/>
    <property type="project" value="InterPro"/>
</dbReference>
<comment type="cofactor">
    <cofactor evidence="1">
        <name>FAD</name>
        <dbReference type="ChEBI" id="CHEBI:57692"/>
    </cofactor>
</comment>
<organism evidence="10 11">
    <name type="scientific">Thiohalobacter thiocyanaticus</name>
    <dbReference type="NCBI Taxonomy" id="585455"/>
    <lineage>
        <taxon>Bacteria</taxon>
        <taxon>Pseudomonadati</taxon>
        <taxon>Pseudomonadota</taxon>
        <taxon>Gammaproteobacteria</taxon>
        <taxon>Thiohalobacterales</taxon>
        <taxon>Thiohalobacteraceae</taxon>
        <taxon>Thiohalobacter</taxon>
    </lineage>
</organism>
<evidence type="ECO:0000256" key="5">
    <source>
        <dbReference type="ARBA" id="ARBA00022827"/>
    </source>
</evidence>
<feature type="domain" description="FAD-binding" evidence="9">
    <location>
        <begin position="8"/>
        <end position="340"/>
    </location>
</feature>
<dbReference type="RefSeq" id="WP_125181641.1">
    <property type="nucleotide sequence ID" value="NZ_QZMU01000001.1"/>
</dbReference>
<dbReference type="InterPro" id="IPR036188">
    <property type="entry name" value="FAD/NAD-bd_sf"/>
</dbReference>
<dbReference type="PANTHER" id="PTHR43876">
    <property type="entry name" value="UBIQUINONE BIOSYNTHESIS MONOOXYGENASE COQ6, MITOCHONDRIAL"/>
    <property type="match status" value="1"/>
</dbReference>
<name>A0A426QKL8_9GAMM</name>
<dbReference type="Pfam" id="PF01494">
    <property type="entry name" value="FAD_binding_3"/>
    <property type="match status" value="1"/>
</dbReference>
<dbReference type="UniPathway" id="UPA00232"/>
<evidence type="ECO:0000313" key="11">
    <source>
        <dbReference type="Proteomes" id="UP000287798"/>
    </source>
</evidence>
<keyword evidence="4" id="KW-0285">Flavoprotein</keyword>
<evidence type="ECO:0000256" key="7">
    <source>
        <dbReference type="ARBA" id="ARBA00023033"/>
    </source>
</evidence>
<evidence type="ECO:0000256" key="6">
    <source>
        <dbReference type="ARBA" id="ARBA00023002"/>
    </source>
</evidence>
<dbReference type="PRINTS" id="PR00420">
    <property type="entry name" value="RNGMNOXGNASE"/>
</dbReference>
<dbReference type="GO" id="GO:0006744">
    <property type="term" value="P:ubiquinone biosynthetic process"/>
    <property type="evidence" value="ECO:0007669"/>
    <property type="project" value="UniProtKB-UniPathway"/>
</dbReference>
<gene>
    <name evidence="10" type="ORF">D6C00_10280</name>
</gene>
<dbReference type="OrthoDB" id="9769565at2"/>
<evidence type="ECO:0000256" key="2">
    <source>
        <dbReference type="ARBA" id="ARBA00004749"/>
    </source>
</evidence>
<dbReference type="PANTHER" id="PTHR43876:SF7">
    <property type="entry name" value="UBIQUINONE BIOSYNTHESIS MONOOXYGENASE COQ6, MITOCHONDRIAL"/>
    <property type="match status" value="1"/>
</dbReference>
<keyword evidence="7" id="KW-0503">Monooxygenase</keyword>
<comment type="pathway">
    <text evidence="2">Cofactor biosynthesis; ubiquinone biosynthesis.</text>
</comment>
<evidence type="ECO:0000256" key="1">
    <source>
        <dbReference type="ARBA" id="ARBA00001974"/>
    </source>
</evidence>
<dbReference type="NCBIfam" id="TIGR01988">
    <property type="entry name" value="Ubi-OHases"/>
    <property type="match status" value="1"/>
</dbReference>
<dbReference type="PROSITE" id="PS01304">
    <property type="entry name" value="UBIH"/>
    <property type="match status" value="1"/>
</dbReference>
<dbReference type="InterPro" id="IPR002938">
    <property type="entry name" value="FAD-bd"/>
</dbReference>
<dbReference type="InterPro" id="IPR010971">
    <property type="entry name" value="UbiH/COQ6"/>
</dbReference>
<dbReference type="Proteomes" id="UP000287798">
    <property type="component" value="Unassembled WGS sequence"/>
</dbReference>
<dbReference type="GO" id="GO:0016705">
    <property type="term" value="F:oxidoreductase activity, acting on paired donors, with incorporation or reduction of molecular oxygen"/>
    <property type="evidence" value="ECO:0007669"/>
    <property type="project" value="InterPro"/>
</dbReference>
<comment type="subunit">
    <text evidence="8">Component of the Ubi complex metabolon, which regroups five ubiquinone biosynthesis proteins (UbiE, UbiF, UbiG, UbiH and UbiI) and two accessory factors (UbiK and the lipid-binding protein UbiJ).</text>
</comment>
<accession>A0A426QKL8</accession>
<reference evidence="10 11" key="1">
    <citation type="journal article" date="2010" name="Int. J. Syst. Evol. Microbiol.">
        <title>Thiohalobacter thiocyanaticus gen. nov., sp. nov., a moderately halophilic, sulfur-oxidizing gammaproteobacterium from hypersaline lakes, that utilizes thiocyanate.</title>
        <authorList>
            <person name="Sorokin D.Y."/>
            <person name="Kovaleva O.L."/>
            <person name="Tourova T.P."/>
            <person name="Muyzer G."/>
        </authorList>
    </citation>
    <scope>NUCLEOTIDE SEQUENCE [LARGE SCALE GENOMIC DNA]</scope>
    <source>
        <strain evidence="10 11">Hrh1</strain>
    </source>
</reference>
<evidence type="ECO:0000256" key="3">
    <source>
        <dbReference type="ARBA" id="ARBA00005349"/>
    </source>
</evidence>
<proteinExistence type="inferred from homology"/>
<dbReference type="InterPro" id="IPR051205">
    <property type="entry name" value="UbiH/COQ6_monooxygenase"/>
</dbReference>
<evidence type="ECO:0000256" key="8">
    <source>
        <dbReference type="ARBA" id="ARBA00065734"/>
    </source>
</evidence>
<keyword evidence="5" id="KW-0274">FAD</keyword>
<dbReference type="AlphaFoldDB" id="A0A426QKL8"/>
<dbReference type="EMBL" id="QZMU01000001">
    <property type="protein sequence ID" value="RRQ22298.1"/>
    <property type="molecule type" value="Genomic_DNA"/>
</dbReference>
<evidence type="ECO:0000256" key="4">
    <source>
        <dbReference type="ARBA" id="ARBA00022630"/>
    </source>
</evidence>
<dbReference type="Gene3D" id="3.50.50.60">
    <property type="entry name" value="FAD/NAD(P)-binding domain"/>
    <property type="match status" value="2"/>
</dbReference>
<evidence type="ECO:0000259" key="9">
    <source>
        <dbReference type="Pfam" id="PF01494"/>
    </source>
</evidence>
<keyword evidence="11" id="KW-1185">Reference proteome</keyword>
<dbReference type="PROSITE" id="PS51257">
    <property type="entry name" value="PROKAR_LIPOPROTEIN"/>
    <property type="match status" value="1"/>
</dbReference>
<dbReference type="FunFam" id="3.50.50.60:FF:000021">
    <property type="entry name" value="Ubiquinone biosynthesis monooxygenase COQ6"/>
    <property type="match status" value="1"/>
</dbReference>
<dbReference type="GO" id="GO:0110142">
    <property type="term" value="C:ubiquinone biosynthesis complex"/>
    <property type="evidence" value="ECO:0007669"/>
    <property type="project" value="UniProtKB-ARBA"/>
</dbReference>
<comment type="caution">
    <text evidence="10">The sequence shown here is derived from an EMBL/GenBank/DDBJ whole genome shotgun (WGS) entry which is preliminary data.</text>
</comment>
<evidence type="ECO:0000313" key="10">
    <source>
        <dbReference type="EMBL" id="RRQ22298.1"/>
    </source>
</evidence>
<sequence length="409" mass="44171">MQTSERSYDVIIAGGGVVGASLACALADAGLRVALIDAREPVTDWPADSIDQRVYAITRASQTLFERLGVWDGIRARGVSPYLEMQVWDAAGPGRIHFDAAELGEPLLGHIIEQRVIQAALLEGQQRLEGLERFCPAVLADFSVGDTQVTVRLEDGRELSAALLVGADGAGSRVRELAGIGVQAHDYAQTAVVAVVATERPHAETAWQRFLPTGPLAFLPLRDGRCSIVWSTVPEEAERLLALPEDDFCIELGQAFDYQLGAITGVSARGGFPLRRLHAVDYVQQRLALVGDAAHVIHPLAGQGVNLGLLDVAALAEVVAAARVAGRDIGSHANLRRYERWRRGENALMQSAMDGFKWLFASQLTPVRLLRNLGLGTVDRLSPIKSLLARHAMGRAGDLPRLVRPDTRS</sequence>
<dbReference type="GO" id="GO:0004497">
    <property type="term" value="F:monooxygenase activity"/>
    <property type="evidence" value="ECO:0007669"/>
    <property type="project" value="UniProtKB-KW"/>
</dbReference>